<evidence type="ECO:0000256" key="4">
    <source>
        <dbReference type="PROSITE-ProRule" id="PRU00175"/>
    </source>
</evidence>
<dbReference type="InterPro" id="IPR001841">
    <property type="entry name" value="Znf_RING"/>
</dbReference>
<feature type="domain" description="RING-type" evidence="5">
    <location>
        <begin position="3"/>
        <end position="44"/>
    </location>
</feature>
<sequence>MRCSICMEIFHNPVNVCPCNHKFCSSCLLSWKRTNQMAVCPQCRGPILSMQKDALFSQVVESFLIANPSKRRTAAELEAVDAVEAECSVWQSGVRGRRRGATPQPRTRAARERTVRTPFVVRVSQIRAHRSPLAARQRGHRGIMEWFDL</sequence>
<organism evidence="6 7">
    <name type="scientific">Oesophagostomum dentatum</name>
    <name type="common">Nodular worm</name>
    <dbReference type="NCBI Taxonomy" id="61180"/>
    <lineage>
        <taxon>Eukaryota</taxon>
        <taxon>Metazoa</taxon>
        <taxon>Ecdysozoa</taxon>
        <taxon>Nematoda</taxon>
        <taxon>Chromadorea</taxon>
        <taxon>Rhabditida</taxon>
        <taxon>Rhabditina</taxon>
        <taxon>Rhabditomorpha</taxon>
        <taxon>Strongyloidea</taxon>
        <taxon>Strongylidae</taxon>
        <taxon>Oesophagostomum</taxon>
    </lineage>
</organism>
<dbReference type="GO" id="GO:0005634">
    <property type="term" value="C:nucleus"/>
    <property type="evidence" value="ECO:0007669"/>
    <property type="project" value="TreeGrafter"/>
</dbReference>
<dbReference type="EMBL" id="KN553388">
    <property type="protein sequence ID" value="KHJ90091.1"/>
    <property type="molecule type" value="Genomic_DNA"/>
</dbReference>
<proteinExistence type="predicted"/>
<gene>
    <name evidence="6" type="ORF">OESDEN_10071</name>
</gene>
<evidence type="ECO:0000259" key="5">
    <source>
        <dbReference type="PROSITE" id="PS50089"/>
    </source>
</evidence>
<keyword evidence="2 4" id="KW-0863">Zinc-finger</keyword>
<dbReference type="InterPro" id="IPR013083">
    <property type="entry name" value="Znf_RING/FYVE/PHD"/>
</dbReference>
<dbReference type="OrthoDB" id="654191at2759"/>
<name>A0A0B1T1R5_OESDE</name>
<dbReference type="PANTHER" id="PTHR16079:SF4">
    <property type="entry name" value="E3 UBIQUITIN-PROTEIN LIGASE CHFR"/>
    <property type="match status" value="1"/>
</dbReference>
<evidence type="ECO:0000313" key="6">
    <source>
        <dbReference type="EMBL" id="KHJ90091.1"/>
    </source>
</evidence>
<dbReference type="InterPro" id="IPR018957">
    <property type="entry name" value="Znf_C3HC4_RING-type"/>
</dbReference>
<dbReference type="GO" id="GO:0016567">
    <property type="term" value="P:protein ubiquitination"/>
    <property type="evidence" value="ECO:0007669"/>
    <property type="project" value="TreeGrafter"/>
</dbReference>
<keyword evidence="3" id="KW-0862">Zinc</keyword>
<dbReference type="Proteomes" id="UP000053660">
    <property type="component" value="Unassembled WGS sequence"/>
</dbReference>
<dbReference type="AlphaFoldDB" id="A0A0B1T1R5"/>
<evidence type="ECO:0000256" key="3">
    <source>
        <dbReference type="ARBA" id="ARBA00022833"/>
    </source>
</evidence>
<dbReference type="Pfam" id="PF00097">
    <property type="entry name" value="zf-C3HC4"/>
    <property type="match status" value="1"/>
</dbReference>
<dbReference type="PROSITE" id="PS00518">
    <property type="entry name" value="ZF_RING_1"/>
    <property type="match status" value="1"/>
</dbReference>
<dbReference type="SMART" id="SM00184">
    <property type="entry name" value="RING"/>
    <property type="match status" value="1"/>
</dbReference>
<reference evidence="6 7" key="1">
    <citation type="submission" date="2014-03" db="EMBL/GenBank/DDBJ databases">
        <title>Draft genome of the hookworm Oesophagostomum dentatum.</title>
        <authorList>
            <person name="Mitreva M."/>
        </authorList>
    </citation>
    <scope>NUCLEOTIDE SEQUENCE [LARGE SCALE GENOMIC DNA]</scope>
    <source>
        <strain evidence="6 7">OD-Hann</strain>
    </source>
</reference>
<dbReference type="SUPFAM" id="SSF57850">
    <property type="entry name" value="RING/U-box"/>
    <property type="match status" value="1"/>
</dbReference>
<dbReference type="InterPro" id="IPR017907">
    <property type="entry name" value="Znf_RING_CS"/>
</dbReference>
<evidence type="ECO:0000313" key="7">
    <source>
        <dbReference type="Proteomes" id="UP000053660"/>
    </source>
</evidence>
<dbReference type="InterPro" id="IPR052256">
    <property type="entry name" value="E3_ubiquitin-ligase_CHFR"/>
</dbReference>
<keyword evidence="1" id="KW-0479">Metal-binding</keyword>
<dbReference type="GO" id="GO:0004842">
    <property type="term" value="F:ubiquitin-protein transferase activity"/>
    <property type="evidence" value="ECO:0007669"/>
    <property type="project" value="TreeGrafter"/>
</dbReference>
<evidence type="ECO:0000256" key="2">
    <source>
        <dbReference type="ARBA" id="ARBA00022771"/>
    </source>
</evidence>
<accession>A0A0B1T1R5</accession>
<dbReference type="Gene3D" id="3.30.40.10">
    <property type="entry name" value="Zinc/RING finger domain, C3HC4 (zinc finger)"/>
    <property type="match status" value="1"/>
</dbReference>
<keyword evidence="7" id="KW-1185">Reference proteome</keyword>
<dbReference type="PROSITE" id="PS50089">
    <property type="entry name" value="ZF_RING_2"/>
    <property type="match status" value="1"/>
</dbReference>
<evidence type="ECO:0000256" key="1">
    <source>
        <dbReference type="ARBA" id="ARBA00022723"/>
    </source>
</evidence>
<protein>
    <submittedName>
        <fullName evidence="6">Zinc finger, C3HC4 type</fullName>
    </submittedName>
</protein>
<dbReference type="GO" id="GO:0006511">
    <property type="term" value="P:ubiquitin-dependent protein catabolic process"/>
    <property type="evidence" value="ECO:0007669"/>
    <property type="project" value="TreeGrafter"/>
</dbReference>
<dbReference type="GO" id="GO:0008270">
    <property type="term" value="F:zinc ion binding"/>
    <property type="evidence" value="ECO:0007669"/>
    <property type="project" value="UniProtKB-KW"/>
</dbReference>
<dbReference type="PANTHER" id="PTHR16079">
    <property type="entry name" value="UBIQUITIN LIGASE PROTEIN CHFR"/>
    <property type="match status" value="1"/>
</dbReference>